<comment type="caution">
    <text evidence="11">The sequence shown here is derived from an EMBL/GenBank/DDBJ whole genome shotgun (WGS) entry which is preliminary data.</text>
</comment>
<dbReference type="EMBL" id="ACBZ01000038">
    <property type="protein sequence ID" value="EEG50199.1"/>
    <property type="molecule type" value="Genomic_DNA"/>
</dbReference>
<dbReference type="RefSeq" id="WP_005946499.1">
    <property type="nucleotide sequence ID" value="NZ_CP136423.1"/>
</dbReference>
<proteinExistence type="inferred from homology"/>
<dbReference type="PANTHER" id="PTHR33451">
    <property type="entry name" value="MALATE-2H(+)/NA(+)-LACTATE ANTIPORTER"/>
    <property type="match status" value="1"/>
</dbReference>
<dbReference type="GO" id="GO:0005886">
    <property type="term" value="C:plasma membrane"/>
    <property type="evidence" value="ECO:0007669"/>
    <property type="project" value="UniProtKB-SubCell"/>
</dbReference>
<feature type="transmembrane region" description="Helical" evidence="9">
    <location>
        <begin position="307"/>
        <end position="328"/>
    </location>
</feature>
<evidence type="ECO:0000256" key="1">
    <source>
        <dbReference type="ARBA" id="ARBA00004651"/>
    </source>
</evidence>
<sequence length="483" mass="51050">MGESSDKLEFHGGKGMSLVPLILSIIFAIYFFGFAGCYDTIALALGSFVALILGSFFAKGVENYWNAVISGMSDELGNTLALILVVVGIFGKMMSRGQITEGFIWLGDIIHIGGSTICVFTFIITAIIATSTGSSVSTILTMIPILMPVAAIMNANIPVFIGAVISGALFGDSIGPVSDVTIASSQTQEYANRSGRPDIGGVVKARLKYSLTAFVITMALFFIFGSNGTIGVMEEDLMAKYSNPRGLFMLIPMVLLLAFAFKTRNIFLAATVGIISGTVVGLITGIMTPADILTVSDGVLGGFIIDGINNVVGTILFVYALVGMIGILKKCGMMGAMVEKLSNSKAAGSVVGTELIISFGSALTGLLIGSANGPACLMFGTIGNELGKKAKLHPYRRANLIAAFTSSLPIMNPFSSLFIILAMGAVNSVCEEYSFIGTVSPLSLPPYMFFCIVFPLVFLVSIFTGWGREYEGENGEVMRRTKK</sequence>
<feature type="transmembrane region" description="Helical" evidence="9">
    <location>
        <begin position="245"/>
        <end position="261"/>
    </location>
</feature>
<dbReference type="PATRIC" id="fig|476272.21.peg.3915"/>
<evidence type="ECO:0000256" key="6">
    <source>
        <dbReference type="ARBA" id="ARBA00022989"/>
    </source>
</evidence>
<organism evidence="11 12">
    <name type="scientific">Blautia hydrogenotrophica (strain DSM 10507 / JCM 14656 / S5a33)</name>
    <name type="common">Ruminococcus hydrogenotrophicus</name>
    <dbReference type="NCBI Taxonomy" id="476272"/>
    <lineage>
        <taxon>Bacteria</taxon>
        <taxon>Bacillati</taxon>
        <taxon>Bacillota</taxon>
        <taxon>Clostridia</taxon>
        <taxon>Lachnospirales</taxon>
        <taxon>Lachnospiraceae</taxon>
        <taxon>Blautia</taxon>
    </lineage>
</organism>
<feature type="transmembrane region" description="Helical" evidence="9">
    <location>
        <begin position="40"/>
        <end position="58"/>
    </location>
</feature>
<evidence type="ECO:0000256" key="9">
    <source>
        <dbReference type="SAM" id="Phobius"/>
    </source>
</evidence>
<name>C0CJ88_BLAHS</name>
<feature type="domain" description="Na+/H+ antiporter NhaC-like C-terminal" evidence="10">
    <location>
        <begin position="17"/>
        <end position="187"/>
    </location>
</feature>
<evidence type="ECO:0000256" key="8">
    <source>
        <dbReference type="ARBA" id="ARBA00038435"/>
    </source>
</evidence>
<feature type="transmembrane region" description="Helical" evidence="9">
    <location>
        <begin position="398"/>
        <end position="426"/>
    </location>
</feature>
<dbReference type="HOGENOM" id="CLU_043525_1_0_9"/>
<keyword evidence="5 9" id="KW-0812">Transmembrane</keyword>
<feature type="transmembrane region" description="Helical" evidence="9">
    <location>
        <begin position="446"/>
        <end position="466"/>
    </location>
</feature>
<keyword evidence="3" id="KW-0050">Antiport</keyword>
<evidence type="ECO:0000256" key="5">
    <source>
        <dbReference type="ARBA" id="ARBA00022692"/>
    </source>
</evidence>
<evidence type="ECO:0000256" key="3">
    <source>
        <dbReference type="ARBA" id="ARBA00022449"/>
    </source>
</evidence>
<feature type="transmembrane region" description="Helical" evidence="9">
    <location>
        <begin position="15"/>
        <end position="33"/>
    </location>
</feature>
<evidence type="ECO:0000256" key="7">
    <source>
        <dbReference type="ARBA" id="ARBA00023136"/>
    </source>
</evidence>
<feature type="transmembrane region" description="Helical" evidence="9">
    <location>
        <begin position="149"/>
        <end position="170"/>
    </location>
</feature>
<evidence type="ECO:0000256" key="2">
    <source>
        <dbReference type="ARBA" id="ARBA00022448"/>
    </source>
</evidence>
<evidence type="ECO:0000256" key="4">
    <source>
        <dbReference type="ARBA" id="ARBA00022475"/>
    </source>
</evidence>
<dbReference type="GO" id="GO:0015297">
    <property type="term" value="F:antiporter activity"/>
    <property type="evidence" value="ECO:0007669"/>
    <property type="project" value="UniProtKB-KW"/>
</dbReference>
<protein>
    <recommendedName>
        <fullName evidence="10">Na+/H+ antiporter NhaC-like C-terminal domain-containing protein</fullName>
    </recommendedName>
</protein>
<keyword evidence="2" id="KW-0813">Transport</keyword>
<evidence type="ECO:0000313" key="12">
    <source>
        <dbReference type="Proteomes" id="UP000003100"/>
    </source>
</evidence>
<comment type="subcellular location">
    <subcellularLocation>
        <location evidence="1">Cell membrane</location>
        <topology evidence="1">Multi-pass membrane protein</topology>
    </subcellularLocation>
</comment>
<dbReference type="eggNOG" id="COG1757">
    <property type="taxonomic scope" value="Bacteria"/>
</dbReference>
<reference evidence="11 12" key="1">
    <citation type="submission" date="2009-01" db="EMBL/GenBank/DDBJ databases">
        <authorList>
            <person name="Fulton L."/>
            <person name="Clifton S."/>
            <person name="Fulton B."/>
            <person name="Xu J."/>
            <person name="Minx P."/>
            <person name="Pepin K.H."/>
            <person name="Johnson M."/>
            <person name="Bhonagiri V."/>
            <person name="Nash W.E."/>
            <person name="Mardis E.R."/>
            <person name="Wilson R.K."/>
        </authorList>
    </citation>
    <scope>NUCLEOTIDE SEQUENCE [LARGE SCALE GENOMIC DNA]</scope>
    <source>
        <strain evidence="12">DSM 10507 / JCM 14656 / S5a33</strain>
    </source>
</reference>
<dbReference type="PANTHER" id="PTHR33451:SF5">
    <property type="entry name" value="NA+_H+ ANTIPORTER"/>
    <property type="match status" value="1"/>
</dbReference>
<comment type="similarity">
    <text evidence="8">Belongs to the NhaC Na(+)/H(+) (TC 2.A.35) antiporter family.</text>
</comment>
<accession>C0CJ88</accession>
<dbReference type="Proteomes" id="UP000003100">
    <property type="component" value="Unassembled WGS sequence"/>
</dbReference>
<evidence type="ECO:0000313" key="11">
    <source>
        <dbReference type="EMBL" id="EEG50199.1"/>
    </source>
</evidence>
<dbReference type="GeneID" id="86821385"/>
<evidence type="ECO:0000259" key="10">
    <source>
        <dbReference type="Pfam" id="PF03553"/>
    </source>
</evidence>
<keyword evidence="4" id="KW-1003">Cell membrane</keyword>
<feature type="transmembrane region" description="Helical" evidence="9">
    <location>
        <begin position="211"/>
        <end position="233"/>
    </location>
</feature>
<keyword evidence="12" id="KW-1185">Reference proteome</keyword>
<dbReference type="InterPro" id="IPR052180">
    <property type="entry name" value="NhaC_Na-H+_Antiporter"/>
</dbReference>
<keyword evidence="6 9" id="KW-1133">Transmembrane helix</keyword>
<feature type="transmembrane region" description="Helical" evidence="9">
    <location>
        <begin position="64"/>
        <end position="91"/>
    </location>
</feature>
<feature type="transmembrane region" description="Helical" evidence="9">
    <location>
        <begin position="103"/>
        <end position="129"/>
    </location>
</feature>
<keyword evidence="7 9" id="KW-0472">Membrane</keyword>
<gene>
    <name evidence="11" type="ORF">RUMHYD_00906</name>
</gene>
<reference evidence="11 12" key="2">
    <citation type="submission" date="2009-02" db="EMBL/GenBank/DDBJ databases">
        <title>Draft genome sequence of Blautia hydrogenotrophica DSM 10507 (Ruminococcus hydrogenotrophicus DSM 10507).</title>
        <authorList>
            <person name="Sudarsanam P."/>
            <person name="Ley R."/>
            <person name="Guruge J."/>
            <person name="Turnbaugh P.J."/>
            <person name="Mahowald M."/>
            <person name="Liep D."/>
            <person name="Gordon J."/>
        </authorList>
    </citation>
    <scope>NUCLEOTIDE SEQUENCE [LARGE SCALE GENOMIC DNA]</scope>
    <source>
        <strain evidence="12">DSM 10507 / JCM 14656 / S5a33</strain>
    </source>
</reference>
<dbReference type="AlphaFoldDB" id="C0CJ88"/>
<dbReference type="InterPro" id="IPR018461">
    <property type="entry name" value="Na/H_Antiport_NhaC-like_C"/>
</dbReference>
<dbReference type="Pfam" id="PF03553">
    <property type="entry name" value="Na_H_antiporter"/>
    <property type="match status" value="1"/>
</dbReference>
<feature type="transmembrane region" description="Helical" evidence="9">
    <location>
        <begin position="266"/>
        <end position="287"/>
    </location>
</feature>